<feature type="domain" description="Solute-binding protein family 3/N-terminal" evidence="2">
    <location>
        <begin position="46"/>
        <end position="278"/>
    </location>
</feature>
<dbReference type="PROSITE" id="PS51318">
    <property type="entry name" value="TAT"/>
    <property type="match status" value="1"/>
</dbReference>
<keyword evidence="4" id="KW-1185">Reference proteome</keyword>
<dbReference type="CDD" id="cd01002">
    <property type="entry name" value="PBP2_Ehub_like"/>
    <property type="match status" value="1"/>
</dbReference>
<dbReference type="SMART" id="SM00062">
    <property type="entry name" value="PBPb"/>
    <property type="match status" value="1"/>
</dbReference>
<organism evidence="3 4">
    <name type="scientific">Kibdelosporangium banguiense</name>
    <dbReference type="NCBI Taxonomy" id="1365924"/>
    <lineage>
        <taxon>Bacteria</taxon>
        <taxon>Bacillati</taxon>
        <taxon>Actinomycetota</taxon>
        <taxon>Actinomycetes</taxon>
        <taxon>Pseudonocardiales</taxon>
        <taxon>Pseudonocardiaceae</taxon>
        <taxon>Kibdelosporangium</taxon>
    </lineage>
</organism>
<dbReference type="SUPFAM" id="SSF53850">
    <property type="entry name" value="Periplasmic binding protein-like II"/>
    <property type="match status" value="1"/>
</dbReference>
<name>A0ABS4TFN3_9PSEU</name>
<sequence>MASRRLLLQATAAGALSFVLPGCTRVDLSAEPDGGTLLDRLRQDGEVRIGFANEAPYSFINSDAELTGEAAEVAKVVFRRLGVPRLTPIPSEFGSLIAGLKVGLFDVIGAGMSILPKRCKQVLFTDPDFIAPAAFLVPKGNPRGIKTFAEVAQQNLRLGVLIGAVEKEYAMANGVAENRITAYQNQPSGLEAVNTGREDAFALTSISLRDVLGKNPGAPLEVTTPFVPEVDGKPQLTSGGFAFLPDQANIVAAFNKELAALRTSGELLRILQPFGFTEAEMTDMKARDLCKAPEA</sequence>
<evidence type="ECO:0000313" key="3">
    <source>
        <dbReference type="EMBL" id="MBP2323220.1"/>
    </source>
</evidence>
<dbReference type="Pfam" id="PF00497">
    <property type="entry name" value="SBP_bac_3"/>
    <property type="match status" value="1"/>
</dbReference>
<evidence type="ECO:0000256" key="1">
    <source>
        <dbReference type="ARBA" id="ARBA00022729"/>
    </source>
</evidence>
<evidence type="ECO:0000313" key="4">
    <source>
        <dbReference type="Proteomes" id="UP001519332"/>
    </source>
</evidence>
<accession>A0ABS4TFN3</accession>
<proteinExistence type="predicted"/>
<dbReference type="Proteomes" id="UP001519332">
    <property type="component" value="Unassembled WGS sequence"/>
</dbReference>
<dbReference type="Gene3D" id="3.40.190.10">
    <property type="entry name" value="Periplasmic binding protein-like II"/>
    <property type="match status" value="2"/>
</dbReference>
<gene>
    <name evidence="3" type="ORF">JOF56_003605</name>
</gene>
<protein>
    <submittedName>
        <fullName evidence="3">Polar amino acid transport system substrate-binding protein</fullName>
    </submittedName>
</protein>
<dbReference type="PANTHER" id="PTHR35936">
    <property type="entry name" value="MEMBRANE-BOUND LYTIC MUREIN TRANSGLYCOSYLASE F"/>
    <property type="match status" value="1"/>
</dbReference>
<dbReference type="PANTHER" id="PTHR35936:SF17">
    <property type="entry name" value="ARGININE-BINDING EXTRACELLULAR PROTEIN ARTP"/>
    <property type="match status" value="1"/>
</dbReference>
<keyword evidence="1" id="KW-0732">Signal</keyword>
<dbReference type="RefSeq" id="WP_209639263.1">
    <property type="nucleotide sequence ID" value="NZ_JAGINW010000001.1"/>
</dbReference>
<dbReference type="InterPro" id="IPR001638">
    <property type="entry name" value="Solute-binding_3/MltF_N"/>
</dbReference>
<comment type="caution">
    <text evidence="3">The sequence shown here is derived from an EMBL/GenBank/DDBJ whole genome shotgun (WGS) entry which is preliminary data.</text>
</comment>
<evidence type="ECO:0000259" key="2">
    <source>
        <dbReference type="SMART" id="SM00062"/>
    </source>
</evidence>
<dbReference type="InterPro" id="IPR006311">
    <property type="entry name" value="TAT_signal"/>
</dbReference>
<reference evidence="3 4" key="1">
    <citation type="submission" date="2021-03" db="EMBL/GenBank/DDBJ databases">
        <title>Sequencing the genomes of 1000 actinobacteria strains.</title>
        <authorList>
            <person name="Klenk H.-P."/>
        </authorList>
    </citation>
    <scope>NUCLEOTIDE SEQUENCE [LARGE SCALE GENOMIC DNA]</scope>
    <source>
        <strain evidence="3 4">DSM 46670</strain>
    </source>
</reference>
<dbReference type="InterPro" id="IPR014337">
    <property type="entry name" value="Ectoine_EhuB"/>
</dbReference>
<dbReference type="NCBIfam" id="TIGR02995">
    <property type="entry name" value="ectoine_ehuB"/>
    <property type="match status" value="1"/>
</dbReference>
<dbReference type="EMBL" id="JAGINW010000001">
    <property type="protein sequence ID" value="MBP2323220.1"/>
    <property type="molecule type" value="Genomic_DNA"/>
</dbReference>